<dbReference type="Proteomes" id="UP000284375">
    <property type="component" value="Unassembled WGS sequence"/>
</dbReference>
<evidence type="ECO:0000313" key="8">
    <source>
        <dbReference type="EMBL" id="ROV96146.1"/>
    </source>
</evidence>
<keyword evidence="5 6" id="KW-0472">Membrane</keyword>
<feature type="transmembrane region" description="Helical" evidence="6">
    <location>
        <begin position="103"/>
        <end position="122"/>
    </location>
</feature>
<keyword evidence="3 6" id="KW-0812">Transmembrane</keyword>
<dbReference type="EMBL" id="LJZO01000021">
    <property type="protein sequence ID" value="ROV96146.1"/>
    <property type="molecule type" value="Genomic_DNA"/>
</dbReference>
<dbReference type="Pfam" id="PF07690">
    <property type="entry name" value="MFS_1"/>
    <property type="match status" value="1"/>
</dbReference>
<accession>A0A423VYN3</accession>
<feature type="domain" description="Major facilitator superfamily (MFS) profile" evidence="7">
    <location>
        <begin position="69"/>
        <end position="472"/>
    </location>
</feature>
<feature type="transmembrane region" description="Helical" evidence="6">
    <location>
        <begin position="426"/>
        <end position="445"/>
    </location>
</feature>
<dbReference type="InterPro" id="IPR020846">
    <property type="entry name" value="MFS_dom"/>
</dbReference>
<evidence type="ECO:0000313" key="9">
    <source>
        <dbReference type="Proteomes" id="UP000284375"/>
    </source>
</evidence>
<name>A0A423VYN3_CYTCH</name>
<evidence type="ECO:0000259" key="7">
    <source>
        <dbReference type="PROSITE" id="PS50850"/>
    </source>
</evidence>
<dbReference type="SUPFAM" id="SSF103473">
    <property type="entry name" value="MFS general substrate transporter"/>
    <property type="match status" value="1"/>
</dbReference>
<reference evidence="8 9" key="1">
    <citation type="submission" date="2015-09" db="EMBL/GenBank/DDBJ databases">
        <title>Host preference determinants of Valsa canker pathogens revealed by comparative genomics.</title>
        <authorList>
            <person name="Yin Z."/>
            <person name="Huang L."/>
        </authorList>
    </citation>
    <scope>NUCLEOTIDE SEQUENCE [LARGE SCALE GENOMIC DNA]</scope>
    <source>
        <strain evidence="8 9">YSFL</strain>
    </source>
</reference>
<sequence length="472" mass="51519">MSSQVSDDSKAKEVPMKAPSLRHGDLGVVDDQEASNFYGNSVSDTYRLKSELVAQHLAASGMGKFQWLLFIVNGFGWVVDNFWSQGITAVRPPVANEFTDITYLSFSSVAYYVGLIIGASFWGVTADLIGRKPAFNATILIGGVFACAVAGSQNFVTFCSLWACIGTAAGGNVPVDSIIFLEFIPQESQWLLTSLSAWWNLGQVIVSLLAWVFLANYGCDSADAPCPASKNMGWRYTMISLGAIAIGFAFIRIFFFKIPESPRYLLSKGRDAEAVESVNYVARYNGKPETLTLDMLRAIDEAQSGTVTTVSQTGDVQSEKPKSRLSYTDIIKENFKDYSSHSYRKLFSNAKMAQHSSVTFLIWLTIGIAYPLYFAFITSYLQTKSTYSASSSLNHTYMVYCIVSVVGVVGPIAAGFSVETRLGRRWMMAISAALTGVFLFAYTAVGTEAADIGFQCATAILGNFGEFPLTLH</sequence>
<feature type="transmembrane region" description="Helical" evidence="6">
    <location>
        <begin position="234"/>
        <end position="255"/>
    </location>
</feature>
<dbReference type="GO" id="GO:0016020">
    <property type="term" value="C:membrane"/>
    <property type="evidence" value="ECO:0007669"/>
    <property type="project" value="UniProtKB-SubCell"/>
</dbReference>
<dbReference type="GO" id="GO:0022857">
    <property type="term" value="F:transmembrane transporter activity"/>
    <property type="evidence" value="ECO:0007669"/>
    <property type="project" value="InterPro"/>
</dbReference>
<dbReference type="PROSITE" id="PS50850">
    <property type="entry name" value="MFS"/>
    <property type="match status" value="1"/>
</dbReference>
<keyword evidence="9" id="KW-1185">Reference proteome</keyword>
<proteinExistence type="predicted"/>
<dbReference type="Gene3D" id="1.20.1250.20">
    <property type="entry name" value="MFS general substrate transporter like domains"/>
    <property type="match status" value="1"/>
</dbReference>
<evidence type="ECO:0000256" key="5">
    <source>
        <dbReference type="ARBA" id="ARBA00023136"/>
    </source>
</evidence>
<protein>
    <recommendedName>
        <fullName evidence="7">Major facilitator superfamily (MFS) profile domain-containing protein</fullName>
    </recommendedName>
</protein>
<dbReference type="PANTHER" id="PTHR23511:SF5">
    <property type="entry name" value="MAJOR FACILITATOR-TYPE TRANSPORTER HXNZ-RELATED"/>
    <property type="match status" value="1"/>
</dbReference>
<evidence type="ECO:0000256" key="4">
    <source>
        <dbReference type="ARBA" id="ARBA00022989"/>
    </source>
</evidence>
<comment type="caution">
    <text evidence="8">The sequence shown here is derived from an EMBL/GenBank/DDBJ whole genome shotgun (WGS) entry which is preliminary data.</text>
</comment>
<evidence type="ECO:0000256" key="1">
    <source>
        <dbReference type="ARBA" id="ARBA00004141"/>
    </source>
</evidence>
<feature type="transmembrane region" description="Helical" evidence="6">
    <location>
        <begin position="160"/>
        <end position="184"/>
    </location>
</feature>
<dbReference type="PANTHER" id="PTHR23511">
    <property type="entry name" value="SYNAPTIC VESICLE GLYCOPROTEIN 2"/>
    <property type="match status" value="1"/>
</dbReference>
<dbReference type="OrthoDB" id="288590at2759"/>
<evidence type="ECO:0000256" key="2">
    <source>
        <dbReference type="ARBA" id="ARBA00022448"/>
    </source>
</evidence>
<dbReference type="AlphaFoldDB" id="A0A423VYN3"/>
<feature type="transmembrane region" description="Helical" evidence="6">
    <location>
        <begin position="397"/>
        <end position="414"/>
    </location>
</feature>
<organism evidence="8 9">
    <name type="scientific">Cytospora chrysosperma</name>
    <name type="common">Cytospora canker fungus</name>
    <name type="synonym">Sphaeria chrysosperma</name>
    <dbReference type="NCBI Taxonomy" id="252740"/>
    <lineage>
        <taxon>Eukaryota</taxon>
        <taxon>Fungi</taxon>
        <taxon>Dikarya</taxon>
        <taxon>Ascomycota</taxon>
        <taxon>Pezizomycotina</taxon>
        <taxon>Sordariomycetes</taxon>
        <taxon>Sordariomycetidae</taxon>
        <taxon>Diaporthales</taxon>
        <taxon>Cytosporaceae</taxon>
        <taxon>Cytospora</taxon>
    </lineage>
</organism>
<evidence type="ECO:0000256" key="3">
    <source>
        <dbReference type="ARBA" id="ARBA00022692"/>
    </source>
</evidence>
<evidence type="ECO:0000256" key="6">
    <source>
        <dbReference type="SAM" id="Phobius"/>
    </source>
</evidence>
<keyword evidence="2" id="KW-0813">Transport</keyword>
<dbReference type="InterPro" id="IPR036259">
    <property type="entry name" value="MFS_trans_sf"/>
</dbReference>
<feature type="transmembrane region" description="Helical" evidence="6">
    <location>
        <begin position="196"/>
        <end position="214"/>
    </location>
</feature>
<feature type="transmembrane region" description="Helical" evidence="6">
    <location>
        <begin position="358"/>
        <end position="377"/>
    </location>
</feature>
<keyword evidence="4 6" id="KW-1133">Transmembrane helix</keyword>
<comment type="subcellular location">
    <subcellularLocation>
        <location evidence="1">Membrane</location>
        <topology evidence="1">Multi-pass membrane protein</topology>
    </subcellularLocation>
</comment>
<gene>
    <name evidence="8" type="ORF">VSDG_05040</name>
</gene>
<feature type="transmembrane region" description="Helical" evidence="6">
    <location>
        <begin position="65"/>
        <end position="83"/>
    </location>
</feature>
<dbReference type="InterPro" id="IPR011701">
    <property type="entry name" value="MFS"/>
</dbReference>
<feature type="transmembrane region" description="Helical" evidence="6">
    <location>
        <begin position="134"/>
        <end position="154"/>
    </location>
</feature>